<comment type="function">
    <text evidence="2">The lipid II isoglutaminyl synthase complex catalyzes the formation of alpha-D-isoglutamine in the cell wall lipid II stem peptide. The GatD subunit catalyzes the hydrolysis of glutamine to glutamate and ammonia. The resulting ammonia molecule is channeled to the active site of MurT.</text>
</comment>
<dbReference type="GO" id="GO:0008360">
    <property type="term" value="P:regulation of cell shape"/>
    <property type="evidence" value="ECO:0007669"/>
    <property type="project" value="UniProtKB-KW"/>
</dbReference>
<comment type="caution">
    <text evidence="2">Lacks conserved residue(s) required for the propagation of feature annotation.</text>
</comment>
<comment type="catalytic activity">
    <reaction evidence="2">
        <text>beta-D-GlcNAc-(1-&gt;4)-Mur2Ac(oyl-L-Ala-gamma-D-Glu-L-Lys-D-Ala-D-Ala)-di-trans,octa-cis-undecaprenyl diphosphate + L-glutamine + ATP + H2O = beta-D-GlcNAc-(1-&gt;4)-Mur2Ac(oyl-L-Ala-D-isoglutaminyl-L-Lys-D-Ala-D-Ala)-di-trans,octa-cis-undecaprenyl diphosphate + L-glutamate + ADP + phosphate + H(+)</text>
        <dbReference type="Rhea" id="RHEA:57928"/>
        <dbReference type="ChEBI" id="CHEBI:15377"/>
        <dbReference type="ChEBI" id="CHEBI:15378"/>
        <dbReference type="ChEBI" id="CHEBI:29985"/>
        <dbReference type="ChEBI" id="CHEBI:30616"/>
        <dbReference type="ChEBI" id="CHEBI:43474"/>
        <dbReference type="ChEBI" id="CHEBI:58359"/>
        <dbReference type="ChEBI" id="CHEBI:60033"/>
        <dbReference type="ChEBI" id="CHEBI:62233"/>
        <dbReference type="ChEBI" id="CHEBI:456216"/>
        <dbReference type="EC" id="6.3.5.13"/>
    </reaction>
</comment>
<keyword evidence="2" id="KW-0436">Ligase</keyword>
<dbReference type="RefSeq" id="WP_106211475.1">
    <property type="nucleotide sequence ID" value="NZ_PVTL01000003.1"/>
</dbReference>
<sequence>MSAITILDMYPTHLNVNGDGGNVLALTRRLQWAGIASRVERAEVGATWWDVEPDILHIGGGTIAAQKAVLADLTGARTRLHAWAADGVSILGVAGGFHLLLDEVLFPGESNSVAGVGLLGGRSLPAEERISEYMVARAGSDLVHGYQNSGQLVDLAADSTPWARVLAGVGNGAPEGTEGAVRGTVLGTSLNGPLLPRNPLVADAILAHAAARRGLEYVTGPQHAHADAVASQASAVIRERLGVKD</sequence>
<proteinExistence type="inferred from homology"/>
<dbReference type="GO" id="GO:0009252">
    <property type="term" value="P:peptidoglycan biosynthetic process"/>
    <property type="evidence" value="ECO:0007669"/>
    <property type="project" value="UniProtKB-UniRule"/>
</dbReference>
<organism evidence="4 5">
    <name type="scientific">Glaciihabitans tibetensis</name>
    <dbReference type="NCBI Taxonomy" id="1266600"/>
    <lineage>
        <taxon>Bacteria</taxon>
        <taxon>Bacillati</taxon>
        <taxon>Actinomycetota</taxon>
        <taxon>Actinomycetes</taxon>
        <taxon>Micrococcales</taxon>
        <taxon>Microbacteriaceae</taxon>
        <taxon>Glaciihabitans</taxon>
    </lineage>
</organism>
<evidence type="ECO:0000313" key="4">
    <source>
        <dbReference type="EMBL" id="PRY69160.1"/>
    </source>
</evidence>
<gene>
    <name evidence="2" type="primary">gatD</name>
    <name evidence="4" type="ORF">B0I08_103368</name>
</gene>
<comment type="caution">
    <text evidence="4">The sequence shown here is derived from an EMBL/GenBank/DDBJ whole genome shotgun (WGS) entry which is preliminary data.</text>
</comment>
<dbReference type="HAMAP" id="MF_02213">
    <property type="entry name" value="Lipid_II_synth_GatD"/>
    <property type="match status" value="1"/>
</dbReference>
<comment type="similarity">
    <text evidence="2">Belongs to the CobB/CobQ family. GatD subfamily.</text>
</comment>
<dbReference type="GO" id="GO:0140282">
    <property type="term" value="F:carbon-nitrogen ligase activity on lipid II"/>
    <property type="evidence" value="ECO:0007669"/>
    <property type="project" value="UniProtKB-UniRule"/>
</dbReference>
<dbReference type="OrthoDB" id="9782045at2"/>
<dbReference type="SUPFAM" id="SSF52317">
    <property type="entry name" value="Class I glutamine amidotransferase-like"/>
    <property type="match status" value="1"/>
</dbReference>
<keyword evidence="2" id="KW-0961">Cell wall biogenesis/degradation</keyword>
<comment type="catalytic activity">
    <reaction evidence="2">
        <text>L-glutamine + H2O = L-glutamate + NH4(+)</text>
        <dbReference type="Rhea" id="RHEA:15889"/>
        <dbReference type="ChEBI" id="CHEBI:15377"/>
        <dbReference type="ChEBI" id="CHEBI:28938"/>
        <dbReference type="ChEBI" id="CHEBI:29985"/>
        <dbReference type="ChEBI" id="CHEBI:58359"/>
        <dbReference type="EC" id="3.5.1.2"/>
    </reaction>
</comment>
<feature type="domain" description="CobB/CobQ-like glutamine amidotransferase" evidence="3">
    <location>
        <begin position="9"/>
        <end position="198"/>
    </location>
</feature>
<dbReference type="UniPathway" id="UPA00219"/>
<dbReference type="EC" id="6.3.5.13" evidence="2"/>
<keyword evidence="2" id="KW-0133">Cell shape</keyword>
<name>A0A2T0VG27_9MICO</name>
<dbReference type="GO" id="GO:0004359">
    <property type="term" value="F:glutaminase activity"/>
    <property type="evidence" value="ECO:0007669"/>
    <property type="project" value="UniProtKB-UniRule"/>
</dbReference>
<dbReference type="EC" id="3.5.1.2" evidence="2"/>
<evidence type="ECO:0000256" key="2">
    <source>
        <dbReference type="HAMAP-Rule" id="MF_02213"/>
    </source>
</evidence>
<keyword evidence="2" id="KW-0378">Hydrolase</keyword>
<keyword evidence="5" id="KW-1185">Reference proteome</keyword>
<reference evidence="4 5" key="1">
    <citation type="submission" date="2018-03" db="EMBL/GenBank/DDBJ databases">
        <title>Genomic Encyclopedia of Type Strains, Phase III (KMG-III): the genomes of soil and plant-associated and newly described type strains.</title>
        <authorList>
            <person name="Whitman W."/>
        </authorList>
    </citation>
    <scope>NUCLEOTIDE SEQUENCE [LARGE SCALE GENOMIC DNA]</scope>
    <source>
        <strain evidence="4 5">CGMCC 1.12484</strain>
    </source>
</reference>
<evidence type="ECO:0000259" key="3">
    <source>
        <dbReference type="Pfam" id="PF07685"/>
    </source>
</evidence>
<accession>A0A2T0VG27</accession>
<dbReference type="Pfam" id="PF07685">
    <property type="entry name" value="GATase_3"/>
    <property type="match status" value="1"/>
</dbReference>
<dbReference type="EMBL" id="PVTL01000003">
    <property type="protein sequence ID" value="PRY69160.1"/>
    <property type="molecule type" value="Genomic_DNA"/>
</dbReference>
<evidence type="ECO:0000313" key="5">
    <source>
        <dbReference type="Proteomes" id="UP000237983"/>
    </source>
</evidence>
<dbReference type="Proteomes" id="UP000237983">
    <property type="component" value="Unassembled WGS sequence"/>
</dbReference>
<dbReference type="InterPro" id="IPR043702">
    <property type="entry name" value="Lipid_II_synth_GatD"/>
</dbReference>
<keyword evidence="1 2" id="KW-0315">Glutamine amidotransferase</keyword>
<dbReference type="InterPro" id="IPR029062">
    <property type="entry name" value="Class_I_gatase-like"/>
</dbReference>
<comment type="pathway">
    <text evidence="2">Cell wall biogenesis; peptidoglycan biosynthesis.</text>
</comment>
<dbReference type="AlphaFoldDB" id="A0A2T0VG27"/>
<dbReference type="InterPro" id="IPR011698">
    <property type="entry name" value="GATase_3"/>
</dbReference>
<keyword evidence="2" id="KW-0573">Peptidoglycan synthesis</keyword>
<comment type="subunit">
    <text evidence="2">Forms a heterodimer with MurT.</text>
</comment>
<evidence type="ECO:0000256" key="1">
    <source>
        <dbReference type="ARBA" id="ARBA00022962"/>
    </source>
</evidence>
<dbReference type="GO" id="GO:0071555">
    <property type="term" value="P:cell wall organization"/>
    <property type="evidence" value="ECO:0007669"/>
    <property type="project" value="UniProtKB-KW"/>
</dbReference>
<protein>
    <recommendedName>
        <fullName evidence="2">Lipid II isoglutaminyl synthase (glutamine-hydrolyzing) subunit GatD</fullName>
        <ecNumber evidence="2">6.3.5.13</ecNumber>
    </recommendedName>
    <alternativeName>
        <fullName evidence="2">Lipid II isoglutaminyl synthase glutaminase subunit</fullName>
        <ecNumber evidence="2">3.5.1.2</ecNumber>
    </alternativeName>
</protein>